<dbReference type="SUPFAM" id="SSF51445">
    <property type="entry name" value="(Trans)glycosidases"/>
    <property type="match status" value="1"/>
</dbReference>
<feature type="domain" description="Glycoside hydrolase family 2 immunoglobulin-like beta-sandwich" evidence="5">
    <location>
        <begin position="221"/>
        <end position="338"/>
    </location>
</feature>
<evidence type="ECO:0000313" key="9">
    <source>
        <dbReference type="EMBL" id="GIH41926.1"/>
    </source>
</evidence>
<dbReference type="SUPFAM" id="SSF49785">
    <property type="entry name" value="Galactose-binding domain-like"/>
    <property type="match status" value="1"/>
</dbReference>
<evidence type="ECO:0000256" key="3">
    <source>
        <dbReference type="ARBA" id="ARBA00023295"/>
    </source>
</evidence>
<feature type="chain" id="PRO_5047164600" evidence="4">
    <location>
        <begin position="31"/>
        <end position="885"/>
    </location>
</feature>
<name>A0ABQ4G4D9_9ACTN</name>
<dbReference type="InterPro" id="IPR054593">
    <property type="entry name" value="Beta-mannosidase-like_N2"/>
</dbReference>
<comment type="similarity">
    <text evidence="1">Belongs to the glycosyl hydrolase 2 family.</text>
</comment>
<keyword evidence="3" id="KW-0326">Glycosidase</keyword>
<evidence type="ECO:0000256" key="1">
    <source>
        <dbReference type="ARBA" id="ARBA00007401"/>
    </source>
</evidence>
<evidence type="ECO:0000259" key="8">
    <source>
        <dbReference type="Pfam" id="PF22666"/>
    </source>
</evidence>
<dbReference type="EMBL" id="BOOC01000027">
    <property type="protein sequence ID" value="GIH41926.1"/>
    <property type="molecule type" value="Genomic_DNA"/>
</dbReference>
<dbReference type="InterPro" id="IPR036156">
    <property type="entry name" value="Beta-gal/glucu_dom_sf"/>
</dbReference>
<dbReference type="Gene3D" id="2.60.120.260">
    <property type="entry name" value="Galactose-binding domain-like"/>
    <property type="match status" value="1"/>
</dbReference>
<evidence type="ECO:0000259" key="6">
    <source>
        <dbReference type="Pfam" id="PF17786"/>
    </source>
</evidence>
<dbReference type="Gene3D" id="2.60.40.10">
    <property type="entry name" value="Immunoglobulins"/>
    <property type="match status" value="3"/>
</dbReference>
<keyword evidence="4" id="KW-0732">Signal</keyword>
<evidence type="ECO:0000313" key="10">
    <source>
        <dbReference type="Proteomes" id="UP000603904"/>
    </source>
</evidence>
<dbReference type="InterPro" id="IPR041351">
    <property type="entry name" value="Ig_GlcNase"/>
</dbReference>
<dbReference type="Pfam" id="PF00703">
    <property type="entry name" value="Glyco_hydro_2"/>
    <property type="match status" value="1"/>
</dbReference>
<reference evidence="9 10" key="1">
    <citation type="submission" date="2021-01" db="EMBL/GenBank/DDBJ databases">
        <title>Whole genome shotgun sequence of Microbispora corallina NBRC 16416.</title>
        <authorList>
            <person name="Komaki H."/>
            <person name="Tamura T."/>
        </authorList>
    </citation>
    <scope>NUCLEOTIDE SEQUENCE [LARGE SCALE GENOMIC DNA]</scope>
    <source>
        <strain evidence="9 10">NBRC 16416</strain>
    </source>
</reference>
<dbReference type="InterPro" id="IPR006102">
    <property type="entry name" value="Ig-like_GH2"/>
</dbReference>
<dbReference type="InterPro" id="IPR008979">
    <property type="entry name" value="Galactose-bd-like_sf"/>
</dbReference>
<dbReference type="SUPFAM" id="SSF49303">
    <property type="entry name" value="beta-Galactosidase/glucuronidase domain"/>
    <property type="match status" value="3"/>
</dbReference>
<feature type="domain" description="Exo-beta-D-glucosaminidase Ig-fold" evidence="7">
    <location>
        <begin position="767"/>
        <end position="877"/>
    </location>
</feature>
<dbReference type="RefSeq" id="WP_204059230.1">
    <property type="nucleotide sequence ID" value="NZ_BAAAGP010000042.1"/>
</dbReference>
<sequence length="885" mass="95234">MPVVRRRSRPILSRLLALLLVVLAAGVVDARGATAATVSSTELTTGFALRSATGLADTGAAISQVGYGTAGWTPVTLPSTVLAGLTAAGVYQNIYFGQNLKSVPDLTGQNWWFRGEFTASALTPGQVYWLRFKGISYRAQIWLNGTQIDANAVGTMVAHEYDVTSLIRPGAANALAVLVTPPAHGCKDLSFCTVDWNPEAPDMNAGLWGRTLLDTTGPVALRDPYVRTVLPLPATNAADLTVYADAVNATNAPVTTTVSGTITKAGYPTVSFSQDVTLNAGERREIVFTPAAYPQLHLANPALWWPYQFGTPDLYRLSMSAATGGATSDTKSIDFGVRQFTDYRTTVNGTSFAGYKVNGQNILFRGGGYMWDLLQRWDTATNAAHIQYVKDMGLNTIRFEGTLGNEELYDMADKAGIMVMPGFVCCSAWEDDSGWSAEQAQVATASLDTQMRAMRAHASAFLWTYGSDQPPTAAHLTAYKNVAAALHWQNPTLDNVATWSNANAGMKMDGPYVWEPPVLWWDTTKAGSAFGTTGEEGTEAPPPLESLQKFLAPADQWPIGTAWNYHSGAPGSVFDNTTPYTTGLTSRYGSVASAAEYSKKSEVQNYENTRSFFEAWNAHEYTQSFGTIFWMLDSAWPSVHWNLYDYYFKPGGGYFGAKKANEPVHIAYDYATKKVFVVNSGLAARGGLTATASVYTIPDLAQKYTTQAAVTAPANASTQVLTIPALTGLSTTYFLRLQLKDAGGAVVSDNLYWYSTQADVLGNKSNWYRTTPKTYANLTGLNSLPSNSGVTAAATRTASGGRETVTITLTNTSATTLAFFLRPEVTAGNGGGEVAPVTYSDNYLSLWPGESTRITASYLTADLHGQAPYLRVRGYNVPATSAPLP</sequence>
<evidence type="ECO:0000259" key="5">
    <source>
        <dbReference type="Pfam" id="PF00703"/>
    </source>
</evidence>
<feature type="domain" description="Mannosidase Ig/CBM-like" evidence="6">
    <location>
        <begin position="674"/>
        <end position="754"/>
    </location>
</feature>
<comment type="caution">
    <text evidence="9">The sequence shown here is derived from an EMBL/GenBank/DDBJ whole genome shotgun (WGS) entry which is preliminary data.</text>
</comment>
<keyword evidence="2" id="KW-0378">Hydrolase</keyword>
<dbReference type="InterPro" id="IPR043534">
    <property type="entry name" value="EBDG/EBM"/>
</dbReference>
<evidence type="ECO:0000256" key="4">
    <source>
        <dbReference type="SAM" id="SignalP"/>
    </source>
</evidence>
<dbReference type="Pfam" id="PF18368">
    <property type="entry name" value="Ig_GlcNase"/>
    <property type="match status" value="1"/>
</dbReference>
<proteinExistence type="inferred from homology"/>
<protein>
    <submittedName>
        <fullName evidence="9">Beta-mannosidase</fullName>
    </submittedName>
</protein>
<gene>
    <name evidence="9" type="ORF">Mco01_49260</name>
</gene>
<dbReference type="InterPro" id="IPR041447">
    <property type="entry name" value="Mannosidase_ig"/>
</dbReference>
<feature type="domain" description="Beta-mannosidase-like galactose-binding" evidence="8">
    <location>
        <begin position="71"/>
        <end position="184"/>
    </location>
</feature>
<evidence type="ECO:0000259" key="7">
    <source>
        <dbReference type="Pfam" id="PF18368"/>
    </source>
</evidence>
<dbReference type="InterPro" id="IPR017853">
    <property type="entry name" value="GH"/>
</dbReference>
<organism evidence="9 10">
    <name type="scientific">Microbispora corallina</name>
    <dbReference type="NCBI Taxonomy" id="83302"/>
    <lineage>
        <taxon>Bacteria</taxon>
        <taxon>Bacillati</taxon>
        <taxon>Actinomycetota</taxon>
        <taxon>Actinomycetes</taxon>
        <taxon>Streptosporangiales</taxon>
        <taxon>Streptosporangiaceae</taxon>
        <taxon>Microbispora</taxon>
    </lineage>
</organism>
<keyword evidence="10" id="KW-1185">Reference proteome</keyword>
<dbReference type="Proteomes" id="UP000603904">
    <property type="component" value="Unassembled WGS sequence"/>
</dbReference>
<dbReference type="Gene3D" id="3.20.20.80">
    <property type="entry name" value="Glycosidases"/>
    <property type="match status" value="1"/>
</dbReference>
<dbReference type="InterPro" id="IPR013783">
    <property type="entry name" value="Ig-like_fold"/>
</dbReference>
<evidence type="ECO:0000256" key="2">
    <source>
        <dbReference type="ARBA" id="ARBA00022801"/>
    </source>
</evidence>
<feature type="signal peptide" evidence="4">
    <location>
        <begin position="1"/>
        <end position="30"/>
    </location>
</feature>
<dbReference type="Pfam" id="PF22666">
    <property type="entry name" value="Glyco_hydro_2_N2"/>
    <property type="match status" value="1"/>
</dbReference>
<dbReference type="PANTHER" id="PTHR43536">
    <property type="entry name" value="MANNOSYLGLYCOPROTEIN ENDO-BETA-MANNOSIDASE"/>
    <property type="match status" value="1"/>
</dbReference>
<accession>A0ABQ4G4D9</accession>
<dbReference type="Pfam" id="PF17786">
    <property type="entry name" value="Mannosidase_ig"/>
    <property type="match status" value="1"/>
</dbReference>
<dbReference type="PANTHER" id="PTHR43536:SF1">
    <property type="entry name" value="MANNOSYLGLYCOPROTEIN ENDO-BETA-MANNOSIDASE"/>
    <property type="match status" value="1"/>
</dbReference>